<dbReference type="PANTHER" id="PTHR10288">
    <property type="entry name" value="KH DOMAIN CONTAINING RNA BINDING PROTEIN"/>
    <property type="match status" value="1"/>
</dbReference>
<dbReference type="InterPro" id="IPR004087">
    <property type="entry name" value="KH_dom"/>
</dbReference>
<dbReference type="InterPro" id="IPR036612">
    <property type="entry name" value="KH_dom_type_1_sf"/>
</dbReference>
<dbReference type="CDD" id="cd00105">
    <property type="entry name" value="KH-I"/>
    <property type="match status" value="2"/>
</dbReference>
<evidence type="ECO:0000256" key="2">
    <source>
        <dbReference type="PROSITE-ProRule" id="PRU00117"/>
    </source>
</evidence>
<accession>A0A830D2P5</accession>
<evidence type="ECO:0000259" key="4">
    <source>
        <dbReference type="SMART" id="SM00322"/>
    </source>
</evidence>
<feature type="domain" description="K Homology" evidence="4">
    <location>
        <begin position="215"/>
        <end position="288"/>
    </location>
</feature>
<feature type="compositionally biased region" description="Polar residues" evidence="3">
    <location>
        <begin position="388"/>
        <end position="403"/>
    </location>
</feature>
<proteinExistence type="predicted"/>
<evidence type="ECO:0000313" key="5">
    <source>
        <dbReference type="EMBL" id="GFQ00642.1"/>
    </source>
</evidence>
<feature type="compositionally biased region" description="Low complexity" evidence="3">
    <location>
        <begin position="16"/>
        <end position="32"/>
    </location>
</feature>
<dbReference type="SMART" id="SM00322">
    <property type="entry name" value="KH"/>
    <property type="match status" value="2"/>
</dbReference>
<keyword evidence="2" id="KW-0694">RNA-binding</keyword>
<feature type="compositionally biased region" description="Low complexity" evidence="3">
    <location>
        <begin position="663"/>
        <end position="713"/>
    </location>
</feature>
<feature type="compositionally biased region" description="Basic and acidic residues" evidence="3">
    <location>
        <begin position="104"/>
        <end position="136"/>
    </location>
</feature>
<dbReference type="OrthoDB" id="5204190at2759"/>
<comment type="caution">
    <text evidence="5">The sequence shown here is derived from an EMBL/GenBank/DDBJ whole genome shotgun (WGS) entry which is preliminary data.</text>
</comment>
<reference evidence="5" key="1">
    <citation type="submission" date="2020-07" db="EMBL/GenBank/DDBJ databases">
        <title>Ethylene signaling mediates host invasion by parasitic plants.</title>
        <authorList>
            <person name="Yoshida S."/>
        </authorList>
    </citation>
    <scope>NUCLEOTIDE SEQUENCE</scope>
    <source>
        <strain evidence="5">Okayama</strain>
    </source>
</reference>
<name>A0A830D2P5_9LAMI</name>
<feature type="compositionally biased region" description="Basic and acidic residues" evidence="3">
    <location>
        <begin position="78"/>
        <end position="87"/>
    </location>
</feature>
<feature type="compositionally biased region" description="Polar residues" evidence="3">
    <location>
        <begin position="743"/>
        <end position="757"/>
    </location>
</feature>
<sequence length="766" mass="81415">MADEKAIASSEGNPVASIAPESATAAAAAAAADSHKRKLDDLELNNAPEPPAESDPNSNADAVNNGTQEQENGGADESETKRPRLESNGENVSEADGPVSQNGHQEEEKKDEPKEKESADVNLEEEVKKDELKEEVSEQPESADANVKSMEDEEPTKEPLEAVTPEPASNEDEKTEINSSNELGQPIAETEEASVLPREGDIPVHSESQPGSGRQILSRKMVVPNDKVGVLIGKAGDTIRSLQDNSGAKIQIMRDADADPRSTTRPLELVGTLEDINKAEKLIKGVIAEADAGGSPSLIARGFNAGLAASGGEQVEIQVPIEKVGLIIGKGGETIRNLQTRSGARIQLIQPNPSDGEQSKERIVRITGSKKQIETAREMIKDVMNQTVRQSPLSSGYSQQQSYRPRGPVAPQWGSRGGPHHAQYSGYDYPQRGPPSYPSQNSQYPQSYGNYPPPIAPRSNYGPKYGHHPPSYSQTQPPQPYSHGYNEAKYDNHAPPQHYGPQPTPYTQGGPATHTGYGPPQDQYGKPPPMYNMQQPQVPPPHAQPYGQQPRHNQPVEAPYQVPAQSYGQNMPPPQQPYPYAPSGPVQQTYPNPTPYGPVPASDGYGQTYPNNQPAAAASSAPSGYGQQSVAGYGPQAGVAQQQPQPQAYPQAGGYGSYPPPQAAAYAEQQQPATANNAATYGYQAPDPAAYGAPPQQGPPAAAVGPGGYAAQPTQAHQPGYDQSGGYGNVAAAAPVVGYGKSGSPQAGYPQQQQYDASQMYGAQHR</sequence>
<evidence type="ECO:0000256" key="3">
    <source>
        <dbReference type="SAM" id="MobiDB-lite"/>
    </source>
</evidence>
<keyword evidence="1" id="KW-0677">Repeat</keyword>
<feature type="compositionally biased region" description="Low complexity" evidence="3">
    <location>
        <begin position="609"/>
        <end position="652"/>
    </location>
</feature>
<gene>
    <name evidence="5" type="ORF">PHJA_002208100</name>
</gene>
<keyword evidence="6" id="KW-1185">Reference proteome</keyword>
<dbReference type="InterPro" id="IPR004088">
    <property type="entry name" value="KH_dom_type_1"/>
</dbReference>
<dbReference type="AlphaFoldDB" id="A0A830D2P5"/>
<dbReference type="Gene3D" id="3.30.1370.10">
    <property type="entry name" value="K Homology domain, type 1"/>
    <property type="match status" value="2"/>
</dbReference>
<dbReference type="Pfam" id="PF00013">
    <property type="entry name" value="KH_1"/>
    <property type="match status" value="2"/>
</dbReference>
<feature type="region of interest" description="Disordered" evidence="3">
    <location>
        <begin position="1"/>
        <end position="194"/>
    </location>
</feature>
<dbReference type="PROSITE" id="PS50084">
    <property type="entry name" value="KH_TYPE_1"/>
    <property type="match status" value="2"/>
</dbReference>
<protein>
    <submittedName>
        <fullName evidence="5">Far upstream element-binding protein 3</fullName>
    </submittedName>
</protein>
<dbReference type="Proteomes" id="UP000653305">
    <property type="component" value="Unassembled WGS sequence"/>
</dbReference>
<feature type="compositionally biased region" description="Polar residues" evidence="3">
    <location>
        <begin position="55"/>
        <end position="71"/>
    </location>
</feature>
<feature type="compositionally biased region" description="Pro residues" evidence="3">
    <location>
        <begin position="571"/>
        <end position="582"/>
    </location>
</feature>
<dbReference type="GO" id="GO:0003723">
    <property type="term" value="F:RNA binding"/>
    <property type="evidence" value="ECO:0007669"/>
    <property type="project" value="UniProtKB-UniRule"/>
</dbReference>
<feature type="compositionally biased region" description="Low complexity" evidence="3">
    <location>
        <begin position="499"/>
        <end position="511"/>
    </location>
</feature>
<feature type="domain" description="K Homology" evidence="4">
    <location>
        <begin position="311"/>
        <end position="385"/>
    </location>
</feature>
<evidence type="ECO:0000313" key="6">
    <source>
        <dbReference type="Proteomes" id="UP000653305"/>
    </source>
</evidence>
<feature type="compositionally biased region" description="Low complexity" evidence="3">
    <location>
        <begin position="438"/>
        <end position="450"/>
    </location>
</feature>
<evidence type="ECO:0000256" key="1">
    <source>
        <dbReference type="ARBA" id="ARBA00022737"/>
    </source>
</evidence>
<dbReference type="SUPFAM" id="SSF54791">
    <property type="entry name" value="Eukaryotic type KH-domain (KH-domain type I)"/>
    <property type="match status" value="2"/>
</dbReference>
<feature type="region of interest" description="Disordered" evidence="3">
    <location>
        <begin position="388"/>
        <end position="766"/>
    </location>
</feature>
<dbReference type="EMBL" id="BMAC01000636">
    <property type="protein sequence ID" value="GFQ00642.1"/>
    <property type="molecule type" value="Genomic_DNA"/>
</dbReference>
<organism evidence="5 6">
    <name type="scientific">Phtheirospermum japonicum</name>
    <dbReference type="NCBI Taxonomy" id="374723"/>
    <lineage>
        <taxon>Eukaryota</taxon>
        <taxon>Viridiplantae</taxon>
        <taxon>Streptophyta</taxon>
        <taxon>Embryophyta</taxon>
        <taxon>Tracheophyta</taxon>
        <taxon>Spermatophyta</taxon>
        <taxon>Magnoliopsida</taxon>
        <taxon>eudicotyledons</taxon>
        <taxon>Gunneridae</taxon>
        <taxon>Pentapetalae</taxon>
        <taxon>asterids</taxon>
        <taxon>lamiids</taxon>
        <taxon>Lamiales</taxon>
        <taxon>Orobanchaceae</taxon>
        <taxon>Orobanchaceae incertae sedis</taxon>
        <taxon>Phtheirospermum</taxon>
    </lineage>
</organism>